<keyword evidence="7 8" id="KW-0472">Membrane</keyword>
<accession>A0A075K9Y4</accession>
<dbReference type="SUPFAM" id="SSF103473">
    <property type="entry name" value="MFS general substrate transporter"/>
    <property type="match status" value="1"/>
</dbReference>
<dbReference type="STRING" id="1217721.HY57_18065"/>
<evidence type="ECO:0000256" key="7">
    <source>
        <dbReference type="ARBA" id="ARBA00023136"/>
    </source>
</evidence>
<feature type="transmembrane region" description="Helical" evidence="8">
    <location>
        <begin position="337"/>
        <end position="356"/>
    </location>
</feature>
<proteinExistence type="inferred from homology"/>
<feature type="transmembrane region" description="Helical" evidence="8">
    <location>
        <begin position="240"/>
        <end position="261"/>
    </location>
</feature>
<feature type="transmembrane region" description="Helical" evidence="8">
    <location>
        <begin position="98"/>
        <end position="116"/>
    </location>
</feature>
<dbReference type="GO" id="GO:0042910">
    <property type="term" value="F:xenobiotic transmembrane transporter activity"/>
    <property type="evidence" value="ECO:0007669"/>
    <property type="project" value="InterPro"/>
</dbReference>
<evidence type="ECO:0000256" key="9">
    <source>
        <dbReference type="SAM" id="MobiDB-lite"/>
    </source>
</evidence>
<keyword evidence="6 8" id="KW-1133">Transmembrane helix</keyword>
<reference evidence="11 12" key="1">
    <citation type="submission" date="2014-07" db="EMBL/GenBank/DDBJ databases">
        <title>Complete Genome Sequence of Dyella japonica Strain A8 Isolated from Malaysian Tropical Soil.</title>
        <authorList>
            <person name="Hui R.K.H."/>
            <person name="Chen J.-W."/>
            <person name="Chan K.-G."/>
            <person name="Leung F.C.C."/>
        </authorList>
    </citation>
    <scope>NUCLEOTIDE SEQUENCE [LARGE SCALE GENOMIC DNA]</scope>
    <source>
        <strain evidence="11 12">A8</strain>
    </source>
</reference>
<keyword evidence="12" id="KW-1185">Reference proteome</keyword>
<dbReference type="AlphaFoldDB" id="A0A075K9Y4"/>
<feature type="transmembrane region" description="Helical" evidence="8">
    <location>
        <begin position="128"/>
        <end position="145"/>
    </location>
</feature>
<keyword evidence="8" id="KW-0997">Cell inner membrane</keyword>
<dbReference type="InterPro" id="IPR050189">
    <property type="entry name" value="MFS_Efflux_Transporters"/>
</dbReference>
<gene>
    <name evidence="11" type="ORF">HY57_18065</name>
</gene>
<evidence type="ECO:0000256" key="6">
    <source>
        <dbReference type="ARBA" id="ARBA00022989"/>
    </source>
</evidence>
<dbReference type="PROSITE" id="PS50850">
    <property type="entry name" value="MFS"/>
    <property type="match status" value="1"/>
</dbReference>
<dbReference type="CDD" id="cd17320">
    <property type="entry name" value="MFS_MdfA_MDR_like"/>
    <property type="match status" value="1"/>
</dbReference>
<evidence type="ECO:0000256" key="5">
    <source>
        <dbReference type="ARBA" id="ARBA00022692"/>
    </source>
</evidence>
<evidence type="ECO:0000256" key="4">
    <source>
        <dbReference type="ARBA" id="ARBA00022475"/>
    </source>
</evidence>
<dbReference type="Pfam" id="PF07690">
    <property type="entry name" value="MFS_1"/>
    <property type="match status" value="1"/>
</dbReference>
<evidence type="ECO:0000259" key="10">
    <source>
        <dbReference type="PROSITE" id="PS50850"/>
    </source>
</evidence>
<feature type="transmembrane region" description="Helical" evidence="8">
    <location>
        <begin position="35"/>
        <end position="56"/>
    </location>
</feature>
<dbReference type="PANTHER" id="PTHR43124">
    <property type="entry name" value="PURINE EFFLUX PUMP PBUE"/>
    <property type="match status" value="1"/>
</dbReference>
<evidence type="ECO:0000256" key="2">
    <source>
        <dbReference type="ARBA" id="ARBA00006236"/>
    </source>
</evidence>
<evidence type="ECO:0000313" key="12">
    <source>
        <dbReference type="Proteomes" id="UP000027987"/>
    </source>
</evidence>
<protein>
    <recommendedName>
        <fullName evidence="8">Bcr/CflA family efflux transporter</fullName>
    </recommendedName>
</protein>
<feature type="region of interest" description="Disordered" evidence="9">
    <location>
        <begin position="1"/>
        <end position="26"/>
    </location>
</feature>
<keyword evidence="5 8" id="KW-0812">Transmembrane</keyword>
<dbReference type="KEGG" id="dja:HY57_18065"/>
<comment type="subcellular location">
    <subcellularLocation>
        <location evidence="8">Cell inner membrane</location>
        <topology evidence="8">Multi-pass membrane protein</topology>
    </subcellularLocation>
    <subcellularLocation>
        <location evidence="1">Cell membrane</location>
        <topology evidence="1">Multi-pass membrane protein</topology>
    </subcellularLocation>
</comment>
<dbReference type="Gene3D" id="1.20.1720.10">
    <property type="entry name" value="Multidrug resistance protein D"/>
    <property type="match status" value="1"/>
</dbReference>
<dbReference type="GO" id="GO:0005886">
    <property type="term" value="C:plasma membrane"/>
    <property type="evidence" value="ECO:0007669"/>
    <property type="project" value="UniProtKB-SubCell"/>
</dbReference>
<feature type="transmembrane region" description="Helical" evidence="8">
    <location>
        <begin position="273"/>
        <end position="290"/>
    </location>
</feature>
<feature type="transmembrane region" description="Helical" evidence="8">
    <location>
        <begin position="394"/>
        <end position="414"/>
    </location>
</feature>
<dbReference type="GO" id="GO:1990961">
    <property type="term" value="P:xenobiotic detoxification by transmembrane export across the plasma membrane"/>
    <property type="evidence" value="ECO:0007669"/>
    <property type="project" value="InterPro"/>
</dbReference>
<feature type="transmembrane region" description="Helical" evidence="8">
    <location>
        <begin position="368"/>
        <end position="388"/>
    </location>
</feature>
<dbReference type="PATRIC" id="fig|1217721.7.peg.3710"/>
<feature type="transmembrane region" description="Helical" evidence="8">
    <location>
        <begin position="157"/>
        <end position="181"/>
    </location>
</feature>
<evidence type="ECO:0000256" key="3">
    <source>
        <dbReference type="ARBA" id="ARBA00022448"/>
    </source>
</evidence>
<dbReference type="HOGENOM" id="CLU_001265_47_1_6"/>
<dbReference type="Proteomes" id="UP000027987">
    <property type="component" value="Chromosome"/>
</dbReference>
<keyword evidence="3 8" id="KW-0813">Transport</keyword>
<keyword evidence="4" id="KW-1003">Cell membrane</keyword>
<feature type="transmembrane region" description="Helical" evidence="8">
    <location>
        <begin position="302"/>
        <end position="325"/>
    </location>
</feature>
<dbReference type="EMBL" id="CP008884">
    <property type="protein sequence ID" value="AIF49013.1"/>
    <property type="molecule type" value="Genomic_DNA"/>
</dbReference>
<dbReference type="InterPro" id="IPR011701">
    <property type="entry name" value="MFS"/>
</dbReference>
<evidence type="ECO:0000256" key="8">
    <source>
        <dbReference type="RuleBase" id="RU365088"/>
    </source>
</evidence>
<dbReference type="NCBIfam" id="TIGR00710">
    <property type="entry name" value="efflux_Bcr_CflA"/>
    <property type="match status" value="1"/>
</dbReference>
<dbReference type="InterPro" id="IPR004812">
    <property type="entry name" value="Efflux_drug-R_Bcr/CmlA"/>
</dbReference>
<dbReference type="InterPro" id="IPR036259">
    <property type="entry name" value="MFS_trans_sf"/>
</dbReference>
<feature type="transmembrane region" description="Helical" evidence="8">
    <location>
        <begin position="68"/>
        <end position="86"/>
    </location>
</feature>
<feature type="transmembrane region" description="Helical" evidence="8">
    <location>
        <begin position="187"/>
        <end position="207"/>
    </location>
</feature>
<name>A0A075K9Y4_9GAMM</name>
<sequence length="443" mass="48231">MDRWQVSRRYTRRSSPAVPMPMTPTPRPVRRSLPWLLAGLSMIGPFSIDAVFPAFPLIGERFGVDSTGLQQLISMYLITYAVMSLFHGAISDAIGRKPVIVTGMLVYALASAGAAMSTSYGMLLTCRSMQGVCAGAGLVVGRAIVRDSLEGAAAQQLMSRVMMIFSVAPVIAPIVGAQLLFLNGWHGIFWVLMGFTLVIAVALVLFLEETHPPAARTPFNASTLIRGYVSFGRDRPFWPLLLSCTVNFAGLFLYIASAPHIIRDLLHLSAQGFPWLFLPTVAGLMIGAWLSGRMAHRRSVTYTVNLGYSAMLLACGLHLLIALVTSEPVLPWSMLPLVLHGIGIQLAFPTLTLLLLDRFPQRRGGASSVQAFCSLLLCAIVAGVLSPLLSGHMVYLALGASLLTLVGWVAWRWYQRLTTQPRVPHTAMAEVEVECQTEITEPR</sequence>
<dbReference type="PANTHER" id="PTHR43124:SF3">
    <property type="entry name" value="CHLORAMPHENICOL EFFLUX PUMP RV0191"/>
    <property type="match status" value="1"/>
</dbReference>
<organism evidence="11 12">
    <name type="scientific">Dyella japonica A8</name>
    <dbReference type="NCBI Taxonomy" id="1217721"/>
    <lineage>
        <taxon>Bacteria</taxon>
        <taxon>Pseudomonadati</taxon>
        <taxon>Pseudomonadota</taxon>
        <taxon>Gammaproteobacteria</taxon>
        <taxon>Lysobacterales</taxon>
        <taxon>Rhodanobacteraceae</taxon>
        <taxon>Dyella</taxon>
    </lineage>
</organism>
<evidence type="ECO:0000313" key="11">
    <source>
        <dbReference type="EMBL" id="AIF49013.1"/>
    </source>
</evidence>
<feature type="domain" description="Major facilitator superfamily (MFS) profile" evidence="10">
    <location>
        <begin position="33"/>
        <end position="418"/>
    </location>
</feature>
<comment type="similarity">
    <text evidence="2 8">Belongs to the major facilitator superfamily. Bcr/CmlA family.</text>
</comment>
<dbReference type="InterPro" id="IPR020846">
    <property type="entry name" value="MFS_dom"/>
</dbReference>
<evidence type="ECO:0000256" key="1">
    <source>
        <dbReference type="ARBA" id="ARBA00004651"/>
    </source>
</evidence>